<sequence length="124" mass="13592">MTDHRPPESVSPGGPPAGGPGVDYVAVQESPAFSGLRRTHRSFVFPLAVFFLLWYAAYVLLGAYAHEFMARPVFGTINMGILLGLLQFVTTFVITTAYVMYANRRLDPQAEAIRADLEKQEAAA</sequence>
<evidence type="ECO:0000256" key="2">
    <source>
        <dbReference type="SAM" id="Phobius"/>
    </source>
</evidence>
<protein>
    <submittedName>
        <fullName evidence="3">DUF485 domain-containing protein</fullName>
    </submittedName>
</protein>
<keyword evidence="2" id="KW-1133">Transmembrane helix</keyword>
<organism evidence="3 4">
    <name type="scientific">Brevibacterium salitolerans</name>
    <dbReference type="NCBI Taxonomy" id="1403566"/>
    <lineage>
        <taxon>Bacteria</taxon>
        <taxon>Bacillati</taxon>
        <taxon>Actinomycetota</taxon>
        <taxon>Actinomycetes</taxon>
        <taxon>Micrococcales</taxon>
        <taxon>Brevibacteriaceae</taxon>
        <taxon>Brevibacterium</taxon>
    </lineage>
</organism>
<comment type="caution">
    <text evidence="3">The sequence shown here is derived from an EMBL/GenBank/DDBJ whole genome shotgun (WGS) entry which is preliminary data.</text>
</comment>
<gene>
    <name evidence="3" type="ORF">GCM10009823_28700</name>
</gene>
<dbReference type="InterPro" id="IPR007436">
    <property type="entry name" value="DUF485"/>
</dbReference>
<feature type="region of interest" description="Disordered" evidence="1">
    <location>
        <begin position="1"/>
        <end position="21"/>
    </location>
</feature>
<keyword evidence="2" id="KW-0472">Membrane</keyword>
<dbReference type="PANTHER" id="PTHR38441:SF1">
    <property type="entry name" value="MEMBRANE PROTEIN"/>
    <property type="match status" value="1"/>
</dbReference>
<dbReference type="RefSeq" id="WP_291798906.1">
    <property type="nucleotide sequence ID" value="NZ_BAAAPZ010000017.1"/>
</dbReference>
<dbReference type="PANTHER" id="PTHR38441">
    <property type="entry name" value="INTEGRAL MEMBRANE PROTEIN-RELATED"/>
    <property type="match status" value="1"/>
</dbReference>
<feature type="transmembrane region" description="Helical" evidence="2">
    <location>
        <begin position="43"/>
        <end position="65"/>
    </location>
</feature>
<evidence type="ECO:0000313" key="4">
    <source>
        <dbReference type="Proteomes" id="UP001500984"/>
    </source>
</evidence>
<dbReference type="Proteomes" id="UP001500984">
    <property type="component" value="Unassembled WGS sequence"/>
</dbReference>
<accession>A0ABN2X5I8</accession>
<reference evidence="3 4" key="1">
    <citation type="journal article" date="2019" name="Int. J. Syst. Evol. Microbiol.">
        <title>The Global Catalogue of Microorganisms (GCM) 10K type strain sequencing project: providing services to taxonomists for standard genome sequencing and annotation.</title>
        <authorList>
            <consortium name="The Broad Institute Genomics Platform"/>
            <consortium name="The Broad Institute Genome Sequencing Center for Infectious Disease"/>
            <person name="Wu L."/>
            <person name="Ma J."/>
        </authorList>
    </citation>
    <scope>NUCLEOTIDE SEQUENCE [LARGE SCALE GENOMIC DNA]</scope>
    <source>
        <strain evidence="3 4">JCM 15900</strain>
    </source>
</reference>
<name>A0ABN2X5I8_9MICO</name>
<evidence type="ECO:0000313" key="3">
    <source>
        <dbReference type="EMBL" id="GAA2104171.1"/>
    </source>
</evidence>
<evidence type="ECO:0000256" key="1">
    <source>
        <dbReference type="SAM" id="MobiDB-lite"/>
    </source>
</evidence>
<dbReference type="Pfam" id="PF04341">
    <property type="entry name" value="DUF485"/>
    <property type="match status" value="1"/>
</dbReference>
<proteinExistence type="predicted"/>
<dbReference type="EMBL" id="BAAAPZ010000017">
    <property type="protein sequence ID" value="GAA2104171.1"/>
    <property type="molecule type" value="Genomic_DNA"/>
</dbReference>
<keyword evidence="2" id="KW-0812">Transmembrane</keyword>
<feature type="transmembrane region" description="Helical" evidence="2">
    <location>
        <begin position="77"/>
        <end position="101"/>
    </location>
</feature>
<keyword evidence="4" id="KW-1185">Reference proteome</keyword>